<dbReference type="PANTHER" id="PTHR42852">
    <property type="entry name" value="THIOL:DISULFIDE INTERCHANGE PROTEIN DSBE"/>
    <property type="match status" value="1"/>
</dbReference>
<dbReference type="PANTHER" id="PTHR42852:SF6">
    <property type="entry name" value="THIOL:DISULFIDE INTERCHANGE PROTEIN DSBE"/>
    <property type="match status" value="1"/>
</dbReference>
<sequence length="183" mass="20523">MNHFCKNVLICSYAVFTLACSHSKKPAELNPEDGAPAQELSVASLKAAPQVAKEKLLDAIVSNYQGQVVLVDFWATWCTPCLMAMHEIAPLKEEMKAQHVAFVYITGATSPRADFEARMESIAGDHYYLTEEEWVYLLQTLDINGIPTYLIYDTKGELQNMFTGYPGTQEMRQLLGKYFSPQA</sequence>
<evidence type="ECO:0000256" key="1">
    <source>
        <dbReference type="ARBA" id="ARBA00004196"/>
    </source>
</evidence>
<comment type="caution">
    <text evidence="6">The sequence shown here is derived from an EMBL/GenBank/DDBJ whole genome shotgun (WGS) entry which is preliminary data.</text>
</comment>
<keyword evidence="4" id="KW-0676">Redox-active center</keyword>
<feature type="domain" description="Thioredoxin" evidence="5">
    <location>
        <begin position="29"/>
        <end position="183"/>
    </location>
</feature>
<evidence type="ECO:0000256" key="4">
    <source>
        <dbReference type="ARBA" id="ARBA00023284"/>
    </source>
</evidence>
<dbReference type="SUPFAM" id="SSF52833">
    <property type="entry name" value="Thioredoxin-like"/>
    <property type="match status" value="1"/>
</dbReference>
<reference evidence="6 7" key="1">
    <citation type="submission" date="2019-03" db="EMBL/GenBank/DDBJ databases">
        <title>Single cell metagenomics reveals metabolic interactions within the superorganism composed of flagellate Streblomastix strix and complex community of Bacteroidetes bacteria on its surface.</title>
        <authorList>
            <person name="Treitli S.C."/>
            <person name="Kolisko M."/>
            <person name="Husnik F."/>
            <person name="Keeling P."/>
            <person name="Hampl V."/>
        </authorList>
    </citation>
    <scope>NUCLEOTIDE SEQUENCE [LARGE SCALE GENOMIC DNA]</scope>
    <source>
        <strain evidence="6">St1</strain>
    </source>
</reference>
<proteinExistence type="predicted"/>
<dbReference type="InterPro" id="IPR012336">
    <property type="entry name" value="Thioredoxin-like_fold"/>
</dbReference>
<evidence type="ECO:0000313" key="7">
    <source>
        <dbReference type="Proteomes" id="UP000324575"/>
    </source>
</evidence>
<organism evidence="6 7">
    <name type="scientific">Candidatus Ordinivivax streblomastigis</name>
    <dbReference type="NCBI Taxonomy" id="2540710"/>
    <lineage>
        <taxon>Bacteria</taxon>
        <taxon>Pseudomonadati</taxon>
        <taxon>Bacteroidota</taxon>
        <taxon>Bacteroidia</taxon>
        <taxon>Bacteroidales</taxon>
        <taxon>Candidatus Ordinivivax</taxon>
    </lineage>
</organism>
<evidence type="ECO:0000256" key="2">
    <source>
        <dbReference type="ARBA" id="ARBA00022748"/>
    </source>
</evidence>
<keyword evidence="2" id="KW-0201">Cytochrome c-type biogenesis</keyword>
<dbReference type="Proteomes" id="UP000324575">
    <property type="component" value="Unassembled WGS sequence"/>
</dbReference>
<dbReference type="PROSITE" id="PS51352">
    <property type="entry name" value="THIOREDOXIN_2"/>
    <property type="match status" value="1"/>
</dbReference>
<dbReference type="GO" id="GO:0017004">
    <property type="term" value="P:cytochrome complex assembly"/>
    <property type="evidence" value="ECO:0007669"/>
    <property type="project" value="UniProtKB-KW"/>
</dbReference>
<name>A0A5M8P213_9BACT</name>
<protein>
    <submittedName>
        <fullName evidence="6">Thioredoxin</fullName>
    </submittedName>
</protein>
<dbReference type="InterPro" id="IPR036249">
    <property type="entry name" value="Thioredoxin-like_sf"/>
</dbReference>
<evidence type="ECO:0000313" key="6">
    <source>
        <dbReference type="EMBL" id="KAA6302497.1"/>
    </source>
</evidence>
<dbReference type="Pfam" id="PF13905">
    <property type="entry name" value="Thioredoxin_8"/>
    <property type="match status" value="1"/>
</dbReference>
<dbReference type="CDD" id="cd02966">
    <property type="entry name" value="TlpA_like_family"/>
    <property type="match status" value="1"/>
</dbReference>
<keyword evidence="3" id="KW-1015">Disulfide bond</keyword>
<dbReference type="GO" id="GO:0030313">
    <property type="term" value="C:cell envelope"/>
    <property type="evidence" value="ECO:0007669"/>
    <property type="project" value="UniProtKB-SubCell"/>
</dbReference>
<dbReference type="Gene3D" id="3.40.30.10">
    <property type="entry name" value="Glutaredoxin"/>
    <property type="match status" value="1"/>
</dbReference>
<gene>
    <name evidence="6" type="ORF">EZS26_001329</name>
</gene>
<dbReference type="AlphaFoldDB" id="A0A5M8P213"/>
<dbReference type="PROSITE" id="PS51257">
    <property type="entry name" value="PROKAR_LIPOPROTEIN"/>
    <property type="match status" value="1"/>
</dbReference>
<dbReference type="InterPro" id="IPR013766">
    <property type="entry name" value="Thioredoxin_domain"/>
</dbReference>
<dbReference type="EMBL" id="SNRX01000007">
    <property type="protein sequence ID" value="KAA6302497.1"/>
    <property type="molecule type" value="Genomic_DNA"/>
</dbReference>
<dbReference type="InterPro" id="IPR050553">
    <property type="entry name" value="Thioredoxin_ResA/DsbE_sf"/>
</dbReference>
<evidence type="ECO:0000256" key="3">
    <source>
        <dbReference type="ARBA" id="ARBA00023157"/>
    </source>
</evidence>
<evidence type="ECO:0000259" key="5">
    <source>
        <dbReference type="PROSITE" id="PS51352"/>
    </source>
</evidence>
<comment type="subcellular location">
    <subcellularLocation>
        <location evidence="1">Cell envelope</location>
    </subcellularLocation>
</comment>
<accession>A0A5M8P213</accession>